<comment type="caution">
    <text evidence="4">The sequence shown here is derived from an EMBL/GenBank/DDBJ whole genome shotgun (WGS) entry which is preliminary data.</text>
</comment>
<evidence type="ECO:0000259" key="3">
    <source>
        <dbReference type="Pfam" id="PF26018"/>
    </source>
</evidence>
<sequence length="430" mass="49424">MQTKKKRKRKQRGYGRLIVISIISLYFLSRVFPILGTSSEKTLIVEYGKIENAISATGYIAREEKVFTNTGVGEVKYFVKEGEKVSKGQKLAEVYLENLDDKYLEDLEIINHRIASIQQKQDEKPIFQRDIDKLDQEINAVLSKIQQDVQQGEYKNLSVHKKELKKLAEKQNVINGDSSFAGRSLSQLEEEKELIEAKIKTSLDVIYSDYPGFIAFGQDGFEEILNLKAIEAMKVEDLETIKKNIEKISDKDKDEDKGLLRIINSHQWSIIFKVETEKLEGVKEGREVDVRPQGNDRGYKARVRKIISQDQESLVILDLTELVEGFYHNRTIDIDVIFNTKEGIILPNKAILEKDGEKGVYRVEINGMVKFVPIKIKSNNREYTIVHDGTFDQVKTDDKGEKKNVKVNTIQLYDEIVVDAEKVKEGNRMR</sequence>
<reference evidence="4 5" key="1">
    <citation type="submission" date="2021-01" db="EMBL/GenBank/DDBJ databases">
        <title>Genomic Encyclopedia of Type Strains, Phase IV (KMG-IV): sequencing the most valuable type-strain genomes for metagenomic binning, comparative biology and taxonomic classification.</title>
        <authorList>
            <person name="Goeker M."/>
        </authorList>
    </citation>
    <scope>NUCLEOTIDE SEQUENCE [LARGE SCALE GENOMIC DNA]</scope>
    <source>
        <strain evidence="4 5">DSM 25890</strain>
    </source>
</reference>
<feature type="domain" description="RND related alpha-helical hairpin" evidence="2">
    <location>
        <begin position="100"/>
        <end position="201"/>
    </location>
</feature>
<evidence type="ECO:0000259" key="2">
    <source>
        <dbReference type="Pfam" id="PF26012"/>
    </source>
</evidence>
<dbReference type="InterPro" id="IPR058729">
    <property type="entry name" value="Beta-barrel_RND-rel"/>
</dbReference>
<dbReference type="Proteomes" id="UP001314796">
    <property type="component" value="Unassembled WGS sequence"/>
</dbReference>
<keyword evidence="5" id="KW-1185">Reference proteome</keyword>
<accession>A0ABS2NNL8</accession>
<dbReference type="Pfam" id="PF26018">
    <property type="entry name" value="BSH_RND_rel"/>
    <property type="match status" value="1"/>
</dbReference>
<dbReference type="InterPro" id="IPR058709">
    <property type="entry name" value="BSH_RND-rel"/>
</dbReference>
<feature type="domain" description="RND related barrel-sandwich hybrid" evidence="3">
    <location>
        <begin position="64"/>
        <end position="264"/>
    </location>
</feature>
<name>A0ABS2NNL8_9FIRM</name>
<evidence type="ECO:0000313" key="5">
    <source>
        <dbReference type="Proteomes" id="UP001314796"/>
    </source>
</evidence>
<organism evidence="4 5">
    <name type="scientific">Alkaliphilus hydrothermalis</name>
    <dbReference type="NCBI Taxonomy" id="1482730"/>
    <lineage>
        <taxon>Bacteria</taxon>
        <taxon>Bacillati</taxon>
        <taxon>Bacillota</taxon>
        <taxon>Clostridia</taxon>
        <taxon>Peptostreptococcales</taxon>
        <taxon>Natronincolaceae</taxon>
        <taxon>Alkaliphilus</taxon>
    </lineage>
</organism>
<feature type="domain" description="RND related beta-barrel" evidence="1">
    <location>
        <begin position="268"/>
        <end position="339"/>
    </location>
</feature>
<dbReference type="EMBL" id="JAFBEE010000005">
    <property type="protein sequence ID" value="MBM7614538.1"/>
    <property type="molecule type" value="Genomic_DNA"/>
</dbReference>
<proteinExistence type="predicted"/>
<protein>
    <submittedName>
        <fullName evidence="4">Membrane fusion protein</fullName>
    </submittedName>
</protein>
<dbReference type="Pfam" id="PF26011">
    <property type="entry name" value="Beta-barrel_RND_rel"/>
    <property type="match status" value="1"/>
</dbReference>
<dbReference type="InterPro" id="IPR058728">
    <property type="entry name" value="HH_RND-rel"/>
</dbReference>
<evidence type="ECO:0000313" key="4">
    <source>
        <dbReference type="EMBL" id="MBM7614538.1"/>
    </source>
</evidence>
<dbReference type="RefSeq" id="WP_204400866.1">
    <property type="nucleotide sequence ID" value="NZ_JAFBEE010000005.1"/>
</dbReference>
<dbReference type="Pfam" id="PF26012">
    <property type="entry name" value="HH_RND_rel"/>
    <property type="match status" value="1"/>
</dbReference>
<evidence type="ECO:0000259" key="1">
    <source>
        <dbReference type="Pfam" id="PF26011"/>
    </source>
</evidence>
<gene>
    <name evidence="4" type="ORF">JOC73_001050</name>
</gene>